<comment type="caution">
    <text evidence="1">The sequence shown here is derived from an EMBL/GenBank/DDBJ whole genome shotgun (WGS) entry which is preliminary data.</text>
</comment>
<dbReference type="BioCyc" id="LINT1193029:G11R4-2039-MONOMER"/>
<organism evidence="1 2">
    <name type="scientific">Leptospira interrogans serovar Pyrogenes str. 200701872</name>
    <dbReference type="NCBI Taxonomy" id="1193029"/>
    <lineage>
        <taxon>Bacteria</taxon>
        <taxon>Pseudomonadati</taxon>
        <taxon>Spirochaetota</taxon>
        <taxon>Spirochaetia</taxon>
        <taxon>Leptospirales</taxon>
        <taxon>Leptospiraceae</taxon>
        <taxon>Leptospira</taxon>
    </lineage>
</organism>
<dbReference type="EMBL" id="AKWN02000446">
    <property type="protein sequence ID" value="EMP05372.1"/>
    <property type="molecule type" value="Genomic_DNA"/>
</dbReference>
<dbReference type="Proteomes" id="UP000012117">
    <property type="component" value="Unassembled WGS sequence"/>
</dbReference>
<evidence type="ECO:0000313" key="2">
    <source>
        <dbReference type="Proteomes" id="UP000012117"/>
    </source>
</evidence>
<protein>
    <submittedName>
        <fullName evidence="1">Uncharacterized protein</fullName>
    </submittedName>
</protein>
<reference evidence="1 2" key="1">
    <citation type="submission" date="2013-01" db="EMBL/GenBank/DDBJ databases">
        <authorList>
            <person name="Harkins D.M."/>
            <person name="Durkin A.S."/>
            <person name="Brinkac L.M."/>
            <person name="Haft D.H."/>
            <person name="Selengut J.D."/>
            <person name="Sanka R."/>
            <person name="DePew J."/>
            <person name="Purushe J."/>
            <person name="Picardeau M."/>
            <person name="Werts C."/>
            <person name="Goarant C."/>
            <person name="Vinetz J.M."/>
            <person name="Sutton G.G."/>
            <person name="Nierman W.C."/>
            <person name="Fouts D.E."/>
        </authorList>
    </citation>
    <scope>NUCLEOTIDE SEQUENCE [LARGE SCALE GENOMIC DNA]</scope>
    <source>
        <strain evidence="1 2">200701872</strain>
    </source>
</reference>
<dbReference type="AlphaFoldDB" id="M6ZMG1"/>
<name>M6ZMG1_LEPIR</name>
<gene>
    <name evidence="1" type="ORF">LEP1GSC124_2734</name>
</gene>
<proteinExistence type="predicted"/>
<sequence>MNEYLPEKIRKGFWKDRTGLLCQFYCVKSKKTKEVFKRRN</sequence>
<evidence type="ECO:0000313" key="1">
    <source>
        <dbReference type="EMBL" id="EMP05372.1"/>
    </source>
</evidence>
<accession>M6ZMG1</accession>